<dbReference type="InterPro" id="IPR022716">
    <property type="entry name" value="Gcn1_N"/>
</dbReference>
<dbReference type="SMART" id="SM01349">
    <property type="entry name" value="TOG"/>
    <property type="match status" value="2"/>
</dbReference>
<dbReference type="GO" id="GO:0034198">
    <property type="term" value="P:cellular response to amino acid starvation"/>
    <property type="evidence" value="ECO:0007669"/>
    <property type="project" value="TreeGrafter"/>
</dbReference>
<dbReference type="Proteomes" id="UP000230002">
    <property type="component" value="Unassembled WGS sequence"/>
</dbReference>
<evidence type="ECO:0000256" key="2">
    <source>
        <dbReference type="ARBA" id="ARBA00022737"/>
    </source>
</evidence>
<sequence>MGRSEIESWIASTSDASGDIEDSSSSGRGWRRESILTDWSRSMLAAQTSLFTSSTKARTQFLREELLVLAKHGELSLSQIMDVFKLLTSTYPRYVDADSREAVEAVGMALVRRDELRGTPRGEPNESKFGVVEQVLGWMAQEVGRIQKRPSSIAAADMFVLLSWCCGLYATCLECSPDFPSNRAWPILLGIMASLVDMVLDPSTRAKKSLQKSALVRTRRALRYSPENIPAVLKTLLGSTKTLPSPIAAVPLLGIALDVTLRLKNVKDDKLKQIDPAIKNDIIQLYASAVLMSRTPVSPHTSTALHDFINSSVTAEDFVGTVLPAMEKALLRSPEISLSVIADFLPAYAHPVEGDAFRRLLTPALNSAKSSNAVVRTSSISLFKVLIRLTQAPADLEHTANELLSLPKSGKTAGPDHRQALYTMLGAVPPGAVSVFIVETSLPLLAKETHDASVSVLASSLAPHLISCLRSDAALPSTAISVAAKEMTNSKPVIRRAFCSLVGSALWDLESIESPSALNFAKVLVPSLETNLKTVAANPTGAAAGPLEGYVAAAILLGPLSRAKQFDNVISSNATLQSLSASTPKPSFLLWDRVYQKLGSEEEETWLLRAAEAVLAFFKDDILPNEQSRTMLGSIFLHLSVESSSSSVRRAALSTIERLAATLPEHINLAGISAVSSYVSKETTPAKAPGSDEQEASTSKEARLPTFMLACAAFAEDCPADIKQRLLWDWVLVAHHPGPSGTVRQVWIELCQKARVDPHELVSLHTDAVLDKVFSAIDVASKPPAGFAEAGYRAITTLVFVAPDAVLPKVVEKIGADLKADDVQSLTDEDLGIWATPEGQTFIDVLSNKKEEAPQKKGKGYKDAQWEAEVRKSLASKKASATLSKQDQALVNVQLEKEAVVREQVNGVKAKLEQGLHLVRSLVLARVEQLRTFVSPLATLLREGAFGKAVTLVGDASFETYLLLSESCSDRLDTYKKWVGVAALRSSEVDGIPEDYTLEPLHSLVIRVLYRLRTLSEQTPFDAATFGYASPLLSQVLVKGGIAVGEEDDPLEQIALSLDIIKFHCGEFSDLTFPRTGTVRDLIHAIRNQPKLAKDANSALVDVGQAMQENATREETRELLRGTLYQEVYVRTSCLQTLQPFDLTDYDWSPELWIAYHDEDEQNARLAGQVWEDNGFDVPETFLQDLLPYFEHENAYVRSSSASALADAVIEYWPGSISKVLSTLQDFYREKAKVLAPEFDQYGMVIASSIGRTDPWPARVALSRTLELLAPAFTPEDVEPFFKFLIHDKALGDRHADVRRGMLRCGTAAADLHGSVRLPELISMFEAELASTCAATEESDQIKEAVVILIGRVARHLDPSDARLPAIVERLVGALKTPAEQVQLAVSECLSPLVKVLKSPPSQLVDRLFDELFNSPSYAARRGAAYGLAGVAKGLGISAIKEYKIIDRLREAADDKKRFEPRQGAMFAFETFTSTLGRLFEPYVIHILPLLLSSFGDGTPDVRDATQDTARVIMAHMSGYGLKTVLPSLLSGLDEKQWRTKKGSIELLGMMAYCAPKQLSQSLPIVIPRLTGVLTDSHAQVRTAANKSLKQFGEVISNPEIQSLVPVFLKAMVDPAKTSNALSSLIKTSFMHYIDHSSLALVIPIIERGLRERSADTKKKAAQIVGNLASLTDSKDFVPYLSRLLPMVHVVLVDPVPEARATAAKALGTLVERLGEVNFPDLVPGLLRTLKTDTSGVDRQGAAQGLSEVLAGLGMERMEGLLPDIITNAQSPRSTVREGFMSLLVFLPATFGARFQPHLPKIIPPILNGLSDSEDYVREAAMRAGRMVVTNYSSKAIDLLLPELERGMFDSGWRIRQSSITLVGELLFKVSGISGKAEIEEDEEAEETALAESSRKALVEVLGVERRDRILAALYLARQDAVNVVRQSSVHIWKALVHNTPRTVREILPELIQQIVFLLTSDEVDQSETAARTVTEICRKSGEKLLSEAVSILRATSTSSDPRKREGVSLVLCELMLSTTDNQREGQEDEIIAMVRASLVDDEANVRSAAAKAFDTLQEHIGARAIDETIPTLLEALRQPGQSSGTALQALKEIMSVRASTVFPILIPTLTAIPMSAFNARALASLVSVAGPALSRRLNVILNGLVKMHEGKEVQEDEELKEAIDEAIRALLSSISDAEGLNVLMLVLLEWAKADSVKRRVSSCEIFAIFCEEPELDSSLYRVDWIRQLVSLLDDKEVTVHTAAWHALDVFVKSVPKDELEPLVVPLRRTIESTGAPGTYVPGFSLPKGVSPTVPIIIAGLTTGSNEQREQAAYAIGDLVERTEDAAIKPFVVPFTGPLIRVATQATTYPPAVKSAILSALTTMLDRIPTFVKPFFPQLQRTFVKSASDPASLAVRNRAVEALGVLMKHQPRVDPVVTELVTGAKNNEEDIASSLVLALARVVRSAGNNVGEKAREACVELVAESFKEQHEDSYSRSIAALFASLSIFGELVKPIILAYLVAGTPQSALASHAIRAVVMPDDEDDVVEGPNVFQQLGLLRKVAQKVLESASNEKQSIARPARDARDALKALGDDALQGLF</sequence>
<evidence type="ECO:0000313" key="6">
    <source>
        <dbReference type="EMBL" id="PIL32781.1"/>
    </source>
</evidence>
<feature type="domain" description="TOG" evidence="5">
    <location>
        <begin position="1389"/>
        <end position="1625"/>
    </location>
</feature>
<feature type="region of interest" description="Disordered" evidence="4">
    <location>
        <begin position="1"/>
        <end position="28"/>
    </location>
</feature>
<evidence type="ECO:0000313" key="7">
    <source>
        <dbReference type="Proteomes" id="UP000230002"/>
    </source>
</evidence>
<dbReference type="Pfam" id="PF24987">
    <property type="entry name" value="HEAT_EF3_N"/>
    <property type="match status" value="2"/>
</dbReference>
<evidence type="ECO:0000256" key="1">
    <source>
        <dbReference type="ARBA" id="ARBA00007366"/>
    </source>
</evidence>
<dbReference type="Gene3D" id="1.25.10.10">
    <property type="entry name" value="Leucine-rich Repeat Variant"/>
    <property type="match status" value="6"/>
</dbReference>
<dbReference type="InterPro" id="IPR034085">
    <property type="entry name" value="TOG"/>
</dbReference>
<dbReference type="PANTHER" id="PTHR23346:SF7">
    <property type="entry name" value="STALLED RIBOSOME SENSOR GCN1"/>
    <property type="match status" value="1"/>
</dbReference>
<gene>
    <name evidence="6" type="ORF">GSI_04898</name>
</gene>
<dbReference type="InterPro" id="IPR021133">
    <property type="entry name" value="HEAT_type_2"/>
</dbReference>
<keyword evidence="2" id="KW-0677">Repeat</keyword>
<dbReference type="EMBL" id="AYKW01000009">
    <property type="protein sequence ID" value="PIL32781.1"/>
    <property type="molecule type" value="Genomic_DNA"/>
</dbReference>
<protein>
    <recommendedName>
        <fullName evidence="5">TOG domain-containing protein</fullName>
    </recommendedName>
</protein>
<comment type="caution">
    <text evidence="6">The sequence shown here is derived from an EMBL/GenBank/DDBJ whole genome shotgun (WGS) entry which is preliminary data.</text>
</comment>
<dbReference type="PANTHER" id="PTHR23346">
    <property type="entry name" value="TRANSLATIONAL ACTIVATOR GCN1-RELATED"/>
    <property type="match status" value="1"/>
</dbReference>
<keyword evidence="7" id="KW-1185">Reference proteome</keyword>
<feature type="repeat" description="HEAT" evidence="3">
    <location>
        <begin position="2031"/>
        <end position="2069"/>
    </location>
</feature>
<evidence type="ECO:0000256" key="4">
    <source>
        <dbReference type="SAM" id="MobiDB-lite"/>
    </source>
</evidence>
<dbReference type="FunFam" id="1.25.10.10:FF:000096">
    <property type="entry name" value="eIF-2-alpha kinase activator gcn1"/>
    <property type="match status" value="1"/>
</dbReference>
<dbReference type="InterPro" id="IPR057546">
    <property type="entry name" value="HEAT_GCN1"/>
</dbReference>
<dbReference type="SUPFAM" id="SSF48371">
    <property type="entry name" value="ARM repeat"/>
    <property type="match status" value="3"/>
</dbReference>
<dbReference type="InterPro" id="IPR056809">
    <property type="entry name" value="HEAT_GCN1_fung"/>
</dbReference>
<dbReference type="Pfam" id="PF24916">
    <property type="entry name" value="HEAT_GCN1_fung"/>
    <property type="match status" value="1"/>
</dbReference>
<name>A0A2G8SGA2_9APHY</name>
<dbReference type="GO" id="GO:0005829">
    <property type="term" value="C:cytosol"/>
    <property type="evidence" value="ECO:0007669"/>
    <property type="project" value="TreeGrafter"/>
</dbReference>
<dbReference type="GO" id="GO:0019887">
    <property type="term" value="F:protein kinase regulator activity"/>
    <property type="evidence" value="ECO:0007669"/>
    <property type="project" value="TreeGrafter"/>
</dbReference>
<evidence type="ECO:0000259" key="5">
    <source>
        <dbReference type="SMART" id="SM01349"/>
    </source>
</evidence>
<evidence type="ECO:0000256" key="3">
    <source>
        <dbReference type="PROSITE-ProRule" id="PRU00103"/>
    </source>
</evidence>
<feature type="domain" description="TOG" evidence="5">
    <location>
        <begin position="1635"/>
        <end position="1861"/>
    </location>
</feature>
<dbReference type="OrthoDB" id="5148094at2759"/>
<dbReference type="InterPro" id="IPR016024">
    <property type="entry name" value="ARM-type_fold"/>
</dbReference>
<accession>A0A2G8SGA2</accession>
<dbReference type="InterPro" id="IPR011989">
    <property type="entry name" value="ARM-like"/>
</dbReference>
<dbReference type="PROSITE" id="PS50077">
    <property type="entry name" value="HEAT_REPEAT"/>
    <property type="match status" value="3"/>
</dbReference>
<dbReference type="Pfam" id="PF23271">
    <property type="entry name" value="HEAT_GCN1"/>
    <property type="match status" value="1"/>
</dbReference>
<dbReference type="Pfam" id="PF24984">
    <property type="entry name" value="HEAT_EF3_GNC1"/>
    <property type="match status" value="1"/>
</dbReference>
<dbReference type="InterPro" id="IPR056810">
    <property type="entry name" value="GNC1-like_N"/>
</dbReference>
<reference evidence="6 7" key="1">
    <citation type="journal article" date="2015" name="Sci. Rep.">
        <title>Chromosome-level genome map provides insights into diverse defense mechanisms in the medicinal fungus Ganoderma sinense.</title>
        <authorList>
            <person name="Zhu Y."/>
            <person name="Xu J."/>
            <person name="Sun C."/>
            <person name="Zhou S."/>
            <person name="Xu H."/>
            <person name="Nelson D.R."/>
            <person name="Qian J."/>
            <person name="Song J."/>
            <person name="Luo H."/>
            <person name="Xiang L."/>
            <person name="Li Y."/>
            <person name="Xu Z."/>
            <person name="Ji A."/>
            <person name="Wang L."/>
            <person name="Lu S."/>
            <person name="Hayward A."/>
            <person name="Sun W."/>
            <person name="Li X."/>
            <person name="Schwartz D.C."/>
            <person name="Wang Y."/>
            <person name="Chen S."/>
        </authorList>
    </citation>
    <scope>NUCLEOTIDE SEQUENCE [LARGE SCALE GENOMIC DNA]</scope>
    <source>
        <strain evidence="6 7">ZZ0214-1</strain>
    </source>
</reference>
<feature type="repeat" description="HEAT" evidence="3">
    <location>
        <begin position="1566"/>
        <end position="1604"/>
    </location>
</feature>
<dbReference type="STRING" id="1077348.A0A2G8SGA2"/>
<comment type="similarity">
    <text evidence="1">Belongs to the GCN1 family.</text>
</comment>
<feature type="repeat" description="HEAT" evidence="3">
    <location>
        <begin position="1684"/>
        <end position="1722"/>
    </location>
</feature>
<proteinExistence type="inferred from homology"/>
<organism evidence="6 7">
    <name type="scientific">Ganoderma sinense ZZ0214-1</name>
    <dbReference type="NCBI Taxonomy" id="1077348"/>
    <lineage>
        <taxon>Eukaryota</taxon>
        <taxon>Fungi</taxon>
        <taxon>Dikarya</taxon>
        <taxon>Basidiomycota</taxon>
        <taxon>Agaricomycotina</taxon>
        <taxon>Agaricomycetes</taxon>
        <taxon>Polyporales</taxon>
        <taxon>Polyporaceae</taxon>
        <taxon>Ganoderma</taxon>
    </lineage>
</organism>
<dbReference type="GO" id="GO:0006417">
    <property type="term" value="P:regulation of translation"/>
    <property type="evidence" value="ECO:0007669"/>
    <property type="project" value="TreeGrafter"/>
</dbReference>
<dbReference type="Pfam" id="PF24993">
    <property type="entry name" value="GNC1_N"/>
    <property type="match status" value="1"/>
</dbReference>
<dbReference type="Pfam" id="PF12074">
    <property type="entry name" value="Gcn1_N"/>
    <property type="match status" value="1"/>
</dbReference>